<proteinExistence type="predicted"/>
<dbReference type="EMBL" id="DACRBY010000001">
    <property type="protein sequence ID" value="HAS8538257.1"/>
    <property type="molecule type" value="Genomic_DNA"/>
</dbReference>
<evidence type="ECO:0000313" key="1">
    <source>
        <dbReference type="EMBL" id="HAS8538257.1"/>
    </source>
</evidence>
<reference evidence="1" key="1">
    <citation type="journal article" date="2018" name="Genome Biol.">
        <title>SKESA: strategic k-mer extension for scrupulous assemblies.</title>
        <authorList>
            <person name="Souvorov A."/>
            <person name="Agarwala R."/>
            <person name="Lipman D.J."/>
        </authorList>
    </citation>
    <scope>NUCLEOTIDE SEQUENCE</scope>
    <source>
        <strain evidence="1">BCW_3452</strain>
    </source>
</reference>
<sequence>MNNNFQIARITKEDKGKTFLGRLMLDYGRRRGDCKALKQYHILRINQKTATVIVDNKEEIKISLDMSSIDRRRHEVWANERDYELDRLLDAIVDKINNRHTKLTREQVETIGKLLNLGI</sequence>
<accession>A0A8H9MVC8</accession>
<organism evidence="1">
    <name type="scientific">Vibrio vulnificus</name>
    <dbReference type="NCBI Taxonomy" id="672"/>
    <lineage>
        <taxon>Bacteria</taxon>
        <taxon>Pseudomonadati</taxon>
        <taxon>Pseudomonadota</taxon>
        <taxon>Gammaproteobacteria</taxon>
        <taxon>Vibrionales</taxon>
        <taxon>Vibrionaceae</taxon>
        <taxon>Vibrio</taxon>
    </lineage>
</organism>
<name>A0A8H9MVC8_VIBVL</name>
<protein>
    <submittedName>
        <fullName evidence="1">Uncharacterized protein</fullName>
    </submittedName>
</protein>
<gene>
    <name evidence="1" type="ORF">I7730_00390</name>
</gene>
<comment type="caution">
    <text evidence="1">The sequence shown here is derived from an EMBL/GenBank/DDBJ whole genome shotgun (WGS) entry which is preliminary data.</text>
</comment>
<dbReference type="Proteomes" id="UP000863257">
    <property type="component" value="Unassembled WGS sequence"/>
</dbReference>
<reference evidence="1" key="2">
    <citation type="submission" date="2019-01" db="EMBL/GenBank/DDBJ databases">
        <authorList>
            <consortium name="NCBI Pathogen Detection Project"/>
        </authorList>
    </citation>
    <scope>NUCLEOTIDE SEQUENCE</scope>
    <source>
        <strain evidence="1">BCW_3452</strain>
    </source>
</reference>
<dbReference type="AlphaFoldDB" id="A0A8H9MVC8"/>